<reference evidence="2" key="1">
    <citation type="journal article" date="2010" name="Nat. Biotechnol.">
        <title>Draft genome sequence of the oilseed species Ricinus communis.</title>
        <authorList>
            <person name="Chan A.P."/>
            <person name="Crabtree J."/>
            <person name="Zhao Q."/>
            <person name="Lorenzi H."/>
            <person name="Orvis J."/>
            <person name="Puiu D."/>
            <person name="Melake-Berhan A."/>
            <person name="Jones K.M."/>
            <person name="Redman J."/>
            <person name="Chen G."/>
            <person name="Cahoon E.B."/>
            <person name="Gedil M."/>
            <person name="Stanke M."/>
            <person name="Haas B.J."/>
            <person name="Wortman J.R."/>
            <person name="Fraser-Liggett C.M."/>
            <person name="Ravel J."/>
            <person name="Rabinowicz P.D."/>
        </authorList>
    </citation>
    <scope>NUCLEOTIDE SEQUENCE [LARGE SCALE GENOMIC DNA]</scope>
    <source>
        <strain evidence="2">cv. Hale</strain>
    </source>
</reference>
<protein>
    <submittedName>
        <fullName evidence="1">Uncharacterized protein</fullName>
    </submittedName>
</protein>
<keyword evidence="2" id="KW-1185">Reference proteome</keyword>
<evidence type="ECO:0000313" key="1">
    <source>
        <dbReference type="EMBL" id="EEF26231.1"/>
    </source>
</evidence>
<proteinExistence type="predicted"/>
<dbReference type="EMBL" id="EQ977841">
    <property type="protein sequence ID" value="EEF26231.1"/>
    <property type="molecule type" value="Genomic_DNA"/>
</dbReference>
<gene>
    <name evidence="1" type="ORF">RCOM_1787310</name>
</gene>
<dbReference type="AlphaFoldDB" id="B9TD32"/>
<organism evidence="1 2">
    <name type="scientific">Ricinus communis</name>
    <name type="common">Castor bean</name>
    <dbReference type="NCBI Taxonomy" id="3988"/>
    <lineage>
        <taxon>Eukaryota</taxon>
        <taxon>Viridiplantae</taxon>
        <taxon>Streptophyta</taxon>
        <taxon>Embryophyta</taxon>
        <taxon>Tracheophyta</taxon>
        <taxon>Spermatophyta</taxon>
        <taxon>Magnoliopsida</taxon>
        <taxon>eudicotyledons</taxon>
        <taxon>Gunneridae</taxon>
        <taxon>Pentapetalae</taxon>
        <taxon>rosids</taxon>
        <taxon>fabids</taxon>
        <taxon>Malpighiales</taxon>
        <taxon>Euphorbiaceae</taxon>
        <taxon>Acalyphoideae</taxon>
        <taxon>Acalypheae</taxon>
        <taxon>Ricinus</taxon>
    </lineage>
</organism>
<accession>B9TD32</accession>
<evidence type="ECO:0000313" key="2">
    <source>
        <dbReference type="Proteomes" id="UP000008311"/>
    </source>
</evidence>
<sequence length="57" mass="6714">MLPLPRYPDTFRFRADATRMSTESPPLRQYRIPDPRLSYTIIEPDVRRHVGSPTDVQ</sequence>
<dbReference type="InParanoid" id="B9TD32"/>
<dbReference type="Proteomes" id="UP000008311">
    <property type="component" value="Unassembled WGS sequence"/>
</dbReference>
<name>B9TD32_RICCO</name>